<evidence type="ECO:0000313" key="8">
    <source>
        <dbReference type="WBParaSite" id="GPUH_0001122301-mRNA-1"/>
    </source>
</evidence>
<evidence type="ECO:0000256" key="3">
    <source>
        <dbReference type="ARBA" id="ARBA00022593"/>
    </source>
</evidence>
<name>A0A183DR69_9BILA</name>
<dbReference type="WBParaSite" id="GPUH_0001122301-mRNA-1">
    <property type="protein sequence ID" value="GPUH_0001122301-mRNA-1"/>
    <property type="gene ID" value="GPUH_0001122301"/>
</dbReference>
<dbReference type="InterPro" id="IPR006966">
    <property type="entry name" value="Peroxin-3"/>
</dbReference>
<dbReference type="AlphaFoldDB" id="A0A183DR69"/>
<evidence type="ECO:0000256" key="2">
    <source>
        <dbReference type="ARBA" id="ARBA00014294"/>
    </source>
</evidence>
<dbReference type="GO" id="GO:0030674">
    <property type="term" value="F:protein-macromolecule adaptor activity"/>
    <property type="evidence" value="ECO:0007669"/>
    <property type="project" value="TreeGrafter"/>
</dbReference>
<reference evidence="8" key="1">
    <citation type="submission" date="2016-06" db="UniProtKB">
        <authorList>
            <consortium name="WormBaseParasite"/>
        </authorList>
    </citation>
    <scope>IDENTIFICATION</scope>
</reference>
<dbReference type="PANTHER" id="PTHR28080">
    <property type="entry name" value="PEROXISOMAL BIOGENESIS FACTOR 3"/>
    <property type="match status" value="1"/>
</dbReference>
<dbReference type="PANTHER" id="PTHR28080:SF1">
    <property type="entry name" value="PEROXISOMAL BIOGENESIS FACTOR 3"/>
    <property type="match status" value="1"/>
</dbReference>
<organism evidence="8">
    <name type="scientific">Gongylonema pulchrum</name>
    <dbReference type="NCBI Taxonomy" id="637853"/>
    <lineage>
        <taxon>Eukaryota</taxon>
        <taxon>Metazoa</taxon>
        <taxon>Ecdysozoa</taxon>
        <taxon>Nematoda</taxon>
        <taxon>Chromadorea</taxon>
        <taxon>Rhabditida</taxon>
        <taxon>Spirurina</taxon>
        <taxon>Spiruromorpha</taxon>
        <taxon>Spiruroidea</taxon>
        <taxon>Gongylonematidae</taxon>
        <taxon>Gongylonema</taxon>
    </lineage>
</organism>
<dbReference type="OrthoDB" id="45930at2759"/>
<evidence type="ECO:0000313" key="6">
    <source>
        <dbReference type="EMBL" id="VDN18486.1"/>
    </source>
</evidence>
<comment type="function">
    <text evidence="4">Involved in peroxisome biosynthesis and integrity. Assembles membrane vesicles before the matrix proteins are translocated. As a docking factor for PEX19, is necessary for the import of peroxisomal membrane proteins in the peroxisomes.</text>
</comment>
<dbReference type="Proteomes" id="UP000271098">
    <property type="component" value="Unassembled WGS sequence"/>
</dbReference>
<evidence type="ECO:0000256" key="4">
    <source>
        <dbReference type="ARBA" id="ARBA00025338"/>
    </source>
</evidence>
<evidence type="ECO:0000313" key="7">
    <source>
        <dbReference type="Proteomes" id="UP000271098"/>
    </source>
</evidence>
<dbReference type="GO" id="GO:0005778">
    <property type="term" value="C:peroxisomal membrane"/>
    <property type="evidence" value="ECO:0007669"/>
    <property type="project" value="InterPro"/>
</dbReference>
<dbReference type="GO" id="GO:0045046">
    <property type="term" value="P:protein import into peroxisome membrane"/>
    <property type="evidence" value="ECO:0007669"/>
    <property type="project" value="TreeGrafter"/>
</dbReference>
<evidence type="ECO:0000256" key="1">
    <source>
        <dbReference type="ARBA" id="ARBA00011494"/>
    </source>
</evidence>
<dbReference type="EMBL" id="UYRT01078418">
    <property type="protein sequence ID" value="VDN18486.1"/>
    <property type="molecule type" value="Genomic_DNA"/>
</dbReference>
<proteinExistence type="predicted"/>
<sequence>MSGLWEFLKRHRGKIIGGLVVAGGAYVVQQTLSNSGQLFSMDWNREQNLDRIQLQARREYIYDTQHRSCDTIILELLPDLAKRISQHFDVETLIEAIKNNKELDKDQRLALWENVKVLYLRYFYFG</sequence>
<gene>
    <name evidence="6" type="ORF">GPUH_LOCUS11210</name>
</gene>
<evidence type="ECO:0000256" key="5">
    <source>
        <dbReference type="ARBA" id="ARBA00029630"/>
    </source>
</evidence>
<keyword evidence="7" id="KW-1185">Reference proteome</keyword>
<reference evidence="6 7" key="2">
    <citation type="submission" date="2018-11" db="EMBL/GenBank/DDBJ databases">
        <authorList>
            <consortium name="Pathogen Informatics"/>
        </authorList>
    </citation>
    <scope>NUCLEOTIDE SEQUENCE [LARGE SCALE GENOMIC DNA]</scope>
</reference>
<dbReference type="Pfam" id="PF04882">
    <property type="entry name" value="Peroxin-3"/>
    <property type="match status" value="1"/>
</dbReference>
<protein>
    <recommendedName>
        <fullName evidence="2">Peroxisomal biogenesis factor 3</fullName>
    </recommendedName>
    <alternativeName>
        <fullName evidence="5">Peroxisomal assembly protein PEX3</fullName>
    </alternativeName>
</protein>
<accession>A0A183DR69</accession>
<keyword evidence="3" id="KW-0962">Peroxisome biogenesis</keyword>
<comment type="subunit">
    <text evidence="1">Interacts with PEX19.</text>
</comment>